<comment type="function">
    <text evidence="9">Catalyzes the ATP-dependent phosphorylation of N-acetyl-L-glutamate.</text>
</comment>
<dbReference type="Gene3D" id="3.40.1160.10">
    <property type="entry name" value="Acetylglutamate kinase-like"/>
    <property type="match status" value="1"/>
</dbReference>
<evidence type="ECO:0000256" key="1">
    <source>
        <dbReference type="ARBA" id="ARBA00004828"/>
    </source>
</evidence>
<keyword evidence="7 9" id="KW-0067">ATP-binding</keyword>
<reference evidence="11 12" key="1">
    <citation type="submission" date="2018-02" db="EMBL/GenBank/DDBJ databases">
        <title>Genome sequences of Apibacter spp., gut symbionts of Asian honey bees.</title>
        <authorList>
            <person name="Kwong W.K."/>
            <person name="Steele M.I."/>
            <person name="Moran N.A."/>
        </authorList>
    </citation>
    <scope>NUCLEOTIDE SEQUENCE [LARGE SCALE GENOMIC DNA]</scope>
    <source>
        <strain evidence="12">wkB301</strain>
    </source>
</reference>
<dbReference type="NCBIfam" id="TIGR00761">
    <property type="entry name" value="argB"/>
    <property type="match status" value="1"/>
</dbReference>
<dbReference type="InterPro" id="IPR037528">
    <property type="entry name" value="ArgB"/>
</dbReference>
<dbReference type="EMBL" id="PSZM01000046">
    <property type="protein sequence ID" value="PQL90479.1"/>
    <property type="molecule type" value="Genomic_DNA"/>
</dbReference>
<comment type="similarity">
    <text evidence="9">Belongs to the acetylglutamate kinase family. ArgB subfamily.</text>
</comment>
<proteinExistence type="inferred from homology"/>
<comment type="subcellular location">
    <subcellularLocation>
        <location evidence="9">Cytoplasm</location>
    </subcellularLocation>
</comment>
<sequence length="260" mass="28660">MEKDTLTIIKIGGNVIDNSETLSTFLKNFSQYKGLKILVHGGGKAATRLAGKLGVETIMIEGKRITNEEMLDVAIMTYAGLCNKKIVAQLQNFNIQAIGLTGADGNSILSKKREHTTINYGYVGDVVEVNAKWIQAIIDTGTTPVFCALTHDKKGQLLNTNADTIAQSLAVGLSSIYNINLIYCFEKKGVLQNMEDEDSIIEELNYNTYQYLKNENIIHSGMIPKLDNCFKALKQGVKNIIIANPDIIINPLMLHTHISL</sequence>
<dbReference type="InterPro" id="IPR036393">
    <property type="entry name" value="AceGlu_kinase-like_sf"/>
</dbReference>
<evidence type="ECO:0000256" key="9">
    <source>
        <dbReference type="HAMAP-Rule" id="MF_00082"/>
    </source>
</evidence>
<evidence type="ECO:0000313" key="11">
    <source>
        <dbReference type="EMBL" id="PQL90479.1"/>
    </source>
</evidence>
<evidence type="ECO:0000256" key="4">
    <source>
        <dbReference type="ARBA" id="ARBA00022679"/>
    </source>
</evidence>
<dbReference type="OrthoDB" id="9803155at2"/>
<dbReference type="Pfam" id="PF00696">
    <property type="entry name" value="AA_kinase"/>
    <property type="match status" value="1"/>
</dbReference>
<comment type="catalytic activity">
    <reaction evidence="8 9">
        <text>N-acetyl-L-glutamate + ATP = N-acetyl-L-glutamyl 5-phosphate + ADP</text>
        <dbReference type="Rhea" id="RHEA:14629"/>
        <dbReference type="ChEBI" id="CHEBI:30616"/>
        <dbReference type="ChEBI" id="CHEBI:44337"/>
        <dbReference type="ChEBI" id="CHEBI:57936"/>
        <dbReference type="ChEBI" id="CHEBI:456216"/>
        <dbReference type="EC" id="2.7.2.8"/>
    </reaction>
</comment>
<keyword evidence="3 9" id="KW-0028">Amino-acid biosynthesis</keyword>
<dbReference type="GO" id="GO:0005737">
    <property type="term" value="C:cytoplasm"/>
    <property type="evidence" value="ECO:0007669"/>
    <property type="project" value="UniProtKB-SubCell"/>
</dbReference>
<keyword evidence="4 9" id="KW-0808">Transferase</keyword>
<comment type="caution">
    <text evidence="11">The sequence shown here is derived from an EMBL/GenBank/DDBJ whole genome shotgun (WGS) entry which is preliminary data.</text>
</comment>
<dbReference type="InterPro" id="IPR004662">
    <property type="entry name" value="AcgluKinase_fam"/>
</dbReference>
<dbReference type="InterPro" id="IPR001048">
    <property type="entry name" value="Asp/Glu/Uridylate_kinase"/>
</dbReference>
<keyword evidence="5 9" id="KW-0547">Nucleotide-binding</keyword>
<feature type="site" description="Transition state stabilizer" evidence="9">
    <location>
        <position position="10"/>
    </location>
</feature>
<feature type="binding site" evidence="9">
    <location>
        <position position="64"/>
    </location>
    <ligand>
        <name>substrate</name>
    </ligand>
</feature>
<dbReference type="GO" id="GO:0005524">
    <property type="term" value="F:ATP binding"/>
    <property type="evidence" value="ECO:0007669"/>
    <property type="project" value="UniProtKB-UniRule"/>
</dbReference>
<evidence type="ECO:0000256" key="3">
    <source>
        <dbReference type="ARBA" id="ARBA00022605"/>
    </source>
</evidence>
<dbReference type="HAMAP" id="MF_00082">
    <property type="entry name" value="ArgB"/>
    <property type="match status" value="1"/>
</dbReference>
<organism evidence="11 12">
    <name type="scientific">Apibacter adventoris</name>
    <dbReference type="NCBI Taxonomy" id="1679466"/>
    <lineage>
        <taxon>Bacteria</taxon>
        <taxon>Pseudomonadati</taxon>
        <taxon>Bacteroidota</taxon>
        <taxon>Flavobacteriia</taxon>
        <taxon>Flavobacteriales</taxon>
        <taxon>Weeksellaceae</taxon>
        <taxon>Apibacter</taxon>
    </lineage>
</organism>
<dbReference type="SUPFAM" id="SSF53633">
    <property type="entry name" value="Carbamate kinase-like"/>
    <property type="match status" value="1"/>
</dbReference>
<keyword evidence="12" id="KW-1185">Reference proteome</keyword>
<dbReference type="AlphaFoldDB" id="A0A2S8A7E4"/>
<name>A0A2S8A7E4_9FLAO</name>
<feature type="binding site" evidence="9">
    <location>
        <begin position="42"/>
        <end position="43"/>
    </location>
    <ligand>
        <name>substrate</name>
    </ligand>
</feature>
<evidence type="ECO:0000256" key="7">
    <source>
        <dbReference type="ARBA" id="ARBA00022840"/>
    </source>
</evidence>
<accession>A0A2S8A7E4</accession>
<evidence type="ECO:0000256" key="2">
    <source>
        <dbReference type="ARBA" id="ARBA00022571"/>
    </source>
</evidence>
<evidence type="ECO:0000256" key="5">
    <source>
        <dbReference type="ARBA" id="ARBA00022741"/>
    </source>
</evidence>
<evidence type="ECO:0000256" key="8">
    <source>
        <dbReference type="ARBA" id="ARBA00048141"/>
    </source>
</evidence>
<dbReference type="PIRSF" id="PIRSF000728">
    <property type="entry name" value="NAGK"/>
    <property type="match status" value="1"/>
</dbReference>
<gene>
    <name evidence="9 11" type="primary">argB</name>
    <name evidence="11" type="ORF">C4S77_11355</name>
</gene>
<evidence type="ECO:0000256" key="6">
    <source>
        <dbReference type="ARBA" id="ARBA00022777"/>
    </source>
</evidence>
<dbReference type="GO" id="GO:0042450">
    <property type="term" value="P:L-arginine biosynthetic process via ornithine"/>
    <property type="evidence" value="ECO:0007669"/>
    <property type="project" value="UniProtKB-UniRule"/>
</dbReference>
<evidence type="ECO:0000313" key="12">
    <source>
        <dbReference type="Proteomes" id="UP000238042"/>
    </source>
</evidence>
<evidence type="ECO:0000259" key="10">
    <source>
        <dbReference type="Pfam" id="PF00696"/>
    </source>
</evidence>
<dbReference type="PANTHER" id="PTHR23342">
    <property type="entry name" value="N-ACETYLGLUTAMATE SYNTHASE"/>
    <property type="match status" value="1"/>
</dbReference>
<dbReference type="RefSeq" id="WP_105247644.1">
    <property type="nucleotide sequence ID" value="NZ_PSZM01000046.1"/>
</dbReference>
<feature type="binding site" evidence="9">
    <location>
        <position position="159"/>
    </location>
    <ligand>
        <name>substrate</name>
    </ligand>
</feature>
<dbReference type="Proteomes" id="UP000238042">
    <property type="component" value="Unassembled WGS sequence"/>
</dbReference>
<dbReference type="PANTHER" id="PTHR23342:SF0">
    <property type="entry name" value="N-ACETYLGLUTAMATE SYNTHASE, MITOCHONDRIAL"/>
    <property type="match status" value="1"/>
</dbReference>
<protein>
    <recommendedName>
        <fullName evidence="9">Acetylglutamate kinase</fullName>
        <ecNumber evidence="9">2.7.2.8</ecNumber>
    </recommendedName>
    <alternativeName>
        <fullName evidence="9">N-acetyl-L-glutamate 5-phosphotransferase</fullName>
    </alternativeName>
    <alternativeName>
        <fullName evidence="9">NAG kinase</fullName>
        <shortName evidence="9">NAGK</shortName>
    </alternativeName>
</protein>
<dbReference type="EC" id="2.7.2.8" evidence="9"/>
<feature type="domain" description="Aspartate/glutamate/uridylate kinase" evidence="10">
    <location>
        <begin position="6"/>
        <end position="244"/>
    </location>
</feature>
<dbReference type="UniPathway" id="UPA00068">
    <property type="reaction ID" value="UER00107"/>
</dbReference>
<keyword evidence="9" id="KW-0963">Cytoplasm</keyword>
<comment type="pathway">
    <text evidence="1 9">Amino-acid biosynthesis; L-arginine biosynthesis; N(2)-acetyl-L-ornithine from L-glutamate: step 2/4.</text>
</comment>
<keyword evidence="2 9" id="KW-0055">Arginine biosynthesis</keyword>
<dbReference type="CDD" id="cd04238">
    <property type="entry name" value="AAK_NAGK-like"/>
    <property type="match status" value="1"/>
</dbReference>
<keyword evidence="6 9" id="KW-0418">Kinase</keyword>
<dbReference type="GO" id="GO:0003991">
    <property type="term" value="F:acetylglutamate kinase activity"/>
    <property type="evidence" value="ECO:0007669"/>
    <property type="project" value="UniProtKB-UniRule"/>
</dbReference>
<feature type="site" description="Transition state stabilizer" evidence="9">
    <location>
        <position position="225"/>
    </location>
</feature>